<sequence length="329" mass="35380">MPKIRKVLVANRGEIARRVFRTCRDLGIATVAVYSDADADAWHVADADEAVHLPGSSAAETYLDIHRIIAAASLTGADAVHPGYGFLSENAGFARACAAADLVFIGPPPGAIDAMGSKLQAKKTMSDAGVPVLPGGDTTGLSAEQLAKLAADVGYPVLVKASAGGGGRGMRIVASPDELDEAVTSASREAAAAFADGTVFLERYVQRPRHVEIQIMADTHGNVVSLFERECSVQRRHQKVIEEAPSPVVDDALRARMSEGRHRRRARRRLRRRRDGRVRLRRRSGWQSRLLRLPRDEHPAAGRAPGYRADHRPRPGACPAARSHGPPAA</sequence>
<dbReference type="InterPro" id="IPR005479">
    <property type="entry name" value="CPAse_ATP-bd"/>
</dbReference>
<evidence type="ECO:0000259" key="9">
    <source>
        <dbReference type="PROSITE" id="PS51231"/>
    </source>
</evidence>
<dbReference type="InterPro" id="IPR050856">
    <property type="entry name" value="Biotin_carboxylase_complex"/>
</dbReference>
<protein>
    <submittedName>
        <fullName evidence="10">Carbamoyl-phosphate synthase L chain, ATP binding domain protein</fullName>
    </submittedName>
</protein>
<evidence type="ECO:0000256" key="3">
    <source>
        <dbReference type="ARBA" id="ARBA00022840"/>
    </source>
</evidence>
<dbReference type="InterPro" id="IPR011764">
    <property type="entry name" value="Biotin_carboxylation_dom"/>
</dbReference>
<dbReference type="FunFam" id="3.40.50.20:FF:000010">
    <property type="entry name" value="Propionyl-CoA carboxylase subunit alpha"/>
    <property type="match status" value="1"/>
</dbReference>
<dbReference type="SUPFAM" id="SSF56059">
    <property type="entry name" value="Glutathione synthetase ATP-binding domain-like"/>
    <property type="match status" value="1"/>
</dbReference>
<keyword evidence="1" id="KW-0436">Ligase</keyword>
<gene>
    <name evidence="10" type="ORF">I542_0728</name>
</gene>
<dbReference type="InterPro" id="IPR011761">
    <property type="entry name" value="ATP-grasp"/>
</dbReference>
<dbReference type="Gene3D" id="3.30.470.20">
    <property type="entry name" value="ATP-grasp fold, B domain"/>
    <property type="match status" value="1"/>
</dbReference>
<dbReference type="PROSITE" id="PS51231">
    <property type="entry name" value="DAD"/>
    <property type="match status" value="1"/>
</dbReference>
<dbReference type="GO" id="GO:0005524">
    <property type="term" value="F:ATP binding"/>
    <property type="evidence" value="ECO:0007669"/>
    <property type="project" value="UniProtKB-UniRule"/>
</dbReference>
<dbReference type="PANTHER" id="PTHR18866">
    <property type="entry name" value="CARBOXYLASE:PYRUVATE/ACETYL-COA/PROPIONYL-COA CARBOXYLASE"/>
    <property type="match status" value="1"/>
</dbReference>
<evidence type="ECO:0000256" key="1">
    <source>
        <dbReference type="ARBA" id="ARBA00022598"/>
    </source>
</evidence>
<keyword evidence="3 5" id="KW-0067">ATP-binding</keyword>
<feature type="domain" description="DAD" evidence="9">
    <location>
        <begin position="242"/>
        <end position="275"/>
    </location>
</feature>
<dbReference type="InterPro" id="IPR005481">
    <property type="entry name" value="BC-like_N"/>
</dbReference>
<dbReference type="Pfam" id="PF00289">
    <property type="entry name" value="Biotin_carb_N"/>
    <property type="match status" value="1"/>
</dbReference>
<dbReference type="FunFam" id="3.30.1490.20:FF:000003">
    <property type="entry name" value="acetyl-CoA carboxylase isoform X1"/>
    <property type="match status" value="1"/>
</dbReference>
<accession>A0A829QCK9</accession>
<evidence type="ECO:0000313" key="11">
    <source>
        <dbReference type="Proteomes" id="UP000021210"/>
    </source>
</evidence>
<feature type="domain" description="ATP-grasp" evidence="7">
    <location>
        <begin position="122"/>
        <end position="218"/>
    </location>
</feature>
<organism evidence="10 11">
    <name type="scientific">Mycobacteroides abscessus 1948</name>
    <dbReference type="NCBI Taxonomy" id="1299323"/>
    <lineage>
        <taxon>Bacteria</taxon>
        <taxon>Bacillati</taxon>
        <taxon>Actinomycetota</taxon>
        <taxon>Actinomycetes</taxon>
        <taxon>Mycobacteriales</taxon>
        <taxon>Mycobacteriaceae</taxon>
        <taxon>Mycobacteroides</taxon>
        <taxon>Mycobacteroides abscessus</taxon>
    </lineage>
</organism>
<comment type="caution">
    <text evidence="10">The sequence shown here is derived from an EMBL/GenBank/DDBJ whole genome shotgun (WGS) entry which is preliminary data.</text>
</comment>
<feature type="region of interest" description="Disordered" evidence="6">
    <location>
        <begin position="291"/>
        <end position="329"/>
    </location>
</feature>
<dbReference type="Proteomes" id="UP000021210">
    <property type="component" value="Unassembled WGS sequence"/>
</dbReference>
<dbReference type="GO" id="GO:0046872">
    <property type="term" value="F:metal ion binding"/>
    <property type="evidence" value="ECO:0007669"/>
    <property type="project" value="InterPro"/>
</dbReference>
<dbReference type="EMBL" id="JAOH01000002">
    <property type="protein sequence ID" value="EUA60595.1"/>
    <property type="molecule type" value="Genomic_DNA"/>
</dbReference>
<dbReference type="Pfam" id="PF02786">
    <property type="entry name" value="CPSase_L_D2"/>
    <property type="match status" value="1"/>
</dbReference>
<dbReference type="AlphaFoldDB" id="A0A829QCK9"/>
<feature type="domain" description="Biotin carboxylation" evidence="8">
    <location>
        <begin position="3"/>
        <end position="329"/>
    </location>
</feature>
<dbReference type="PROSITE" id="PS50979">
    <property type="entry name" value="BC"/>
    <property type="match status" value="1"/>
</dbReference>
<dbReference type="PROSITE" id="PS00866">
    <property type="entry name" value="CPSASE_1"/>
    <property type="match status" value="1"/>
</dbReference>
<dbReference type="InterPro" id="IPR014767">
    <property type="entry name" value="DAD_dom"/>
</dbReference>
<proteinExistence type="predicted"/>
<keyword evidence="2 5" id="KW-0547">Nucleotide-binding</keyword>
<evidence type="ECO:0000256" key="2">
    <source>
        <dbReference type="ARBA" id="ARBA00022741"/>
    </source>
</evidence>
<evidence type="ECO:0000256" key="6">
    <source>
        <dbReference type="SAM" id="MobiDB-lite"/>
    </source>
</evidence>
<keyword evidence="4" id="KW-0092">Biotin</keyword>
<evidence type="ECO:0000259" key="7">
    <source>
        <dbReference type="PROSITE" id="PS50975"/>
    </source>
</evidence>
<dbReference type="InterPro" id="IPR016185">
    <property type="entry name" value="PreATP-grasp_dom_sf"/>
</dbReference>
<evidence type="ECO:0000256" key="5">
    <source>
        <dbReference type="PROSITE-ProRule" id="PRU00409"/>
    </source>
</evidence>
<evidence type="ECO:0000259" key="8">
    <source>
        <dbReference type="PROSITE" id="PS50979"/>
    </source>
</evidence>
<dbReference type="PANTHER" id="PTHR18866:SF126">
    <property type="entry name" value="BIOTIN CARBOXYLASE"/>
    <property type="match status" value="1"/>
</dbReference>
<dbReference type="GO" id="GO:0016874">
    <property type="term" value="F:ligase activity"/>
    <property type="evidence" value="ECO:0007669"/>
    <property type="project" value="UniProtKB-KW"/>
</dbReference>
<dbReference type="SUPFAM" id="SSF52440">
    <property type="entry name" value="PreATP-grasp domain"/>
    <property type="match status" value="1"/>
</dbReference>
<dbReference type="PROSITE" id="PS50975">
    <property type="entry name" value="ATP_GRASP"/>
    <property type="match status" value="1"/>
</dbReference>
<name>A0A829QCK9_9MYCO</name>
<evidence type="ECO:0000256" key="4">
    <source>
        <dbReference type="ARBA" id="ARBA00023267"/>
    </source>
</evidence>
<evidence type="ECO:0000313" key="10">
    <source>
        <dbReference type="EMBL" id="EUA60595.1"/>
    </source>
</evidence>
<reference evidence="10 11" key="1">
    <citation type="submission" date="2013-12" db="EMBL/GenBank/DDBJ databases">
        <authorList>
            <person name="Zelazny A."/>
            <person name="Olivier K."/>
            <person name="Holland S."/>
            <person name="Lenaerts A."/>
            <person name="Ordway D."/>
            <person name="DeGroote M.A."/>
            <person name="Parker T."/>
            <person name="Sizemore C."/>
            <person name="Tallon L.J."/>
            <person name="Sadzewicz L.K."/>
            <person name="Sengamalay N."/>
            <person name="Fraser C.M."/>
            <person name="Hine E."/>
            <person name="Shefchek K.A."/>
            <person name="Das S.P."/>
            <person name="Tettelin H."/>
        </authorList>
    </citation>
    <scope>NUCLEOTIDE SEQUENCE [LARGE SCALE GENOMIC DNA]</scope>
    <source>
        <strain evidence="10 11">1948</strain>
    </source>
</reference>